<dbReference type="Proteomes" id="UP000184383">
    <property type="component" value="Unassembled WGS sequence"/>
</dbReference>
<name>A0A1L9RID4_ASPWE</name>
<dbReference type="EMBL" id="KV878212">
    <property type="protein sequence ID" value="OJJ34692.1"/>
    <property type="molecule type" value="Genomic_DNA"/>
</dbReference>
<keyword evidence="2" id="KW-0472">Membrane</keyword>
<sequence length="698" mass="76499">MEPPHTDHPAIHPLDEDAPRDENDQADNKKSAVAFSTPLYVPILLLVYTGCMLAAWLIQCILSRRLIVSSPNPADYFYLPTSDIEDAVHANAKWYRAAGVLWSIVTVATLPVASAVCGFAAVGIAQAHRHGQRPTLRQTLSLADKGWTSPAVIFNLFCRPRQYGTWLLWMGLLLHIMGAIIGPLHQLVVTQDVTKVVGKDSQVATVNDILALTDRSVLGRDDNGDTAALLRSSLTTARPDDSYDKLWQDKNGSCSCVLGFACRSKSIFACQRATVNDPGDKNLADQKYNDVFDLFMSPVPAKTSTGMVQQYAPRVNSSLQWDSIGADEFPTNCEDGNTFFRNYTAGPDIDPLYGYFFTFSVCMPGNLSYTPFSHTRNRQDFNETLFVTANSHGRESGGNGTFKLTLFTTVGYFELPNEPRDNSVGPLLSTNPLNCTDRECRQQVDDVSASLEGDTGEEYGYLHGKFYLDFVPAKGPLALLILALFGSGSFIDTSAHNVTASSGADKAIQMVCYDYFPLMFLMGRKTCFSDDDYVNGVASWLGYFVRPSYAVPALSQAAFLANQAIFMQDVEEGPSLNIFHRAHLDSPRPRISTGAMVGLSFLIGFYLLFLLFTCFTAMAQVPWTDCLDSHAIMKLTAALCSTSLPSVEKEASEKDLLDSLPGYVGDAEPDAPIGKLAVGAEAPLRWRRKYETGNGLAL</sequence>
<feature type="region of interest" description="Disordered" evidence="1">
    <location>
        <begin position="1"/>
        <end position="28"/>
    </location>
</feature>
<evidence type="ECO:0000256" key="1">
    <source>
        <dbReference type="SAM" id="MobiDB-lite"/>
    </source>
</evidence>
<accession>A0A1L9RID4</accession>
<dbReference type="RefSeq" id="XP_040688368.1">
    <property type="nucleotide sequence ID" value="XM_040835178.1"/>
</dbReference>
<proteinExistence type="predicted"/>
<keyword evidence="4" id="KW-1185">Reference proteome</keyword>
<dbReference type="VEuPathDB" id="FungiDB:ASPWEDRAFT_39768"/>
<feature type="transmembrane region" description="Helical" evidence="2">
    <location>
        <begin position="166"/>
        <end position="189"/>
    </location>
</feature>
<evidence type="ECO:0000256" key="2">
    <source>
        <dbReference type="SAM" id="Phobius"/>
    </source>
</evidence>
<dbReference type="OrthoDB" id="5381672at2759"/>
<gene>
    <name evidence="3" type="ORF">ASPWEDRAFT_39768</name>
</gene>
<organism evidence="3 4">
    <name type="scientific">Aspergillus wentii DTO 134E9</name>
    <dbReference type="NCBI Taxonomy" id="1073089"/>
    <lineage>
        <taxon>Eukaryota</taxon>
        <taxon>Fungi</taxon>
        <taxon>Dikarya</taxon>
        <taxon>Ascomycota</taxon>
        <taxon>Pezizomycotina</taxon>
        <taxon>Eurotiomycetes</taxon>
        <taxon>Eurotiomycetidae</taxon>
        <taxon>Eurotiales</taxon>
        <taxon>Aspergillaceae</taxon>
        <taxon>Aspergillus</taxon>
        <taxon>Aspergillus subgen. Cremei</taxon>
    </lineage>
</organism>
<dbReference type="AlphaFoldDB" id="A0A1L9RID4"/>
<feature type="transmembrane region" description="Helical" evidence="2">
    <location>
        <begin position="39"/>
        <end position="58"/>
    </location>
</feature>
<protein>
    <submittedName>
        <fullName evidence="3">Uncharacterized protein</fullName>
    </submittedName>
</protein>
<keyword evidence="2" id="KW-1133">Transmembrane helix</keyword>
<feature type="transmembrane region" description="Helical" evidence="2">
    <location>
        <begin position="100"/>
        <end position="125"/>
    </location>
</feature>
<evidence type="ECO:0000313" key="3">
    <source>
        <dbReference type="EMBL" id="OJJ34692.1"/>
    </source>
</evidence>
<keyword evidence="2" id="KW-0812">Transmembrane</keyword>
<evidence type="ECO:0000313" key="4">
    <source>
        <dbReference type="Proteomes" id="UP000184383"/>
    </source>
</evidence>
<reference evidence="4" key="1">
    <citation type="journal article" date="2017" name="Genome Biol.">
        <title>Comparative genomics reveals high biological diversity and specific adaptations in the industrially and medically important fungal genus Aspergillus.</title>
        <authorList>
            <person name="de Vries R.P."/>
            <person name="Riley R."/>
            <person name="Wiebenga A."/>
            <person name="Aguilar-Osorio G."/>
            <person name="Amillis S."/>
            <person name="Uchima C.A."/>
            <person name="Anderluh G."/>
            <person name="Asadollahi M."/>
            <person name="Askin M."/>
            <person name="Barry K."/>
            <person name="Battaglia E."/>
            <person name="Bayram O."/>
            <person name="Benocci T."/>
            <person name="Braus-Stromeyer S.A."/>
            <person name="Caldana C."/>
            <person name="Canovas D."/>
            <person name="Cerqueira G.C."/>
            <person name="Chen F."/>
            <person name="Chen W."/>
            <person name="Choi C."/>
            <person name="Clum A."/>
            <person name="Dos Santos R.A."/>
            <person name="Damasio A.R."/>
            <person name="Diallinas G."/>
            <person name="Emri T."/>
            <person name="Fekete E."/>
            <person name="Flipphi M."/>
            <person name="Freyberg S."/>
            <person name="Gallo A."/>
            <person name="Gournas C."/>
            <person name="Habgood R."/>
            <person name="Hainaut M."/>
            <person name="Harispe M.L."/>
            <person name="Henrissat B."/>
            <person name="Hilden K.S."/>
            <person name="Hope R."/>
            <person name="Hossain A."/>
            <person name="Karabika E."/>
            <person name="Karaffa L."/>
            <person name="Karanyi Z."/>
            <person name="Krasevec N."/>
            <person name="Kuo A."/>
            <person name="Kusch H."/>
            <person name="LaButti K."/>
            <person name="Lagendijk E.L."/>
            <person name="Lapidus A."/>
            <person name="Levasseur A."/>
            <person name="Lindquist E."/>
            <person name="Lipzen A."/>
            <person name="Logrieco A.F."/>
            <person name="MacCabe A."/>
            <person name="Maekelae M.R."/>
            <person name="Malavazi I."/>
            <person name="Melin P."/>
            <person name="Meyer V."/>
            <person name="Mielnichuk N."/>
            <person name="Miskei M."/>
            <person name="Molnar A.P."/>
            <person name="Mule G."/>
            <person name="Ngan C.Y."/>
            <person name="Orejas M."/>
            <person name="Orosz E."/>
            <person name="Ouedraogo J.P."/>
            <person name="Overkamp K.M."/>
            <person name="Park H.-S."/>
            <person name="Perrone G."/>
            <person name="Piumi F."/>
            <person name="Punt P.J."/>
            <person name="Ram A.F."/>
            <person name="Ramon A."/>
            <person name="Rauscher S."/>
            <person name="Record E."/>
            <person name="Riano-Pachon D.M."/>
            <person name="Robert V."/>
            <person name="Roehrig J."/>
            <person name="Ruller R."/>
            <person name="Salamov A."/>
            <person name="Salih N.S."/>
            <person name="Samson R.A."/>
            <person name="Sandor E."/>
            <person name="Sanguinetti M."/>
            <person name="Schuetze T."/>
            <person name="Sepcic K."/>
            <person name="Shelest E."/>
            <person name="Sherlock G."/>
            <person name="Sophianopoulou V."/>
            <person name="Squina F.M."/>
            <person name="Sun H."/>
            <person name="Susca A."/>
            <person name="Todd R.B."/>
            <person name="Tsang A."/>
            <person name="Unkles S.E."/>
            <person name="van de Wiele N."/>
            <person name="van Rossen-Uffink D."/>
            <person name="Oliveira J.V."/>
            <person name="Vesth T.C."/>
            <person name="Visser J."/>
            <person name="Yu J.-H."/>
            <person name="Zhou M."/>
            <person name="Andersen M.R."/>
            <person name="Archer D.B."/>
            <person name="Baker S.E."/>
            <person name="Benoit I."/>
            <person name="Brakhage A.A."/>
            <person name="Braus G.H."/>
            <person name="Fischer R."/>
            <person name="Frisvad J.C."/>
            <person name="Goldman G.H."/>
            <person name="Houbraken J."/>
            <person name="Oakley B."/>
            <person name="Pocsi I."/>
            <person name="Scazzocchio C."/>
            <person name="Seiboth B."/>
            <person name="vanKuyk P.A."/>
            <person name="Wortman J."/>
            <person name="Dyer P.S."/>
            <person name="Grigoriev I.V."/>
        </authorList>
    </citation>
    <scope>NUCLEOTIDE SEQUENCE [LARGE SCALE GENOMIC DNA]</scope>
    <source>
        <strain evidence="4">DTO 134E9</strain>
    </source>
</reference>
<feature type="transmembrane region" description="Helical" evidence="2">
    <location>
        <begin position="591"/>
        <end position="612"/>
    </location>
</feature>
<dbReference type="GeneID" id="63751026"/>